<proteinExistence type="predicted"/>
<evidence type="ECO:0000313" key="2">
    <source>
        <dbReference type="Proteomes" id="UP000015105"/>
    </source>
</evidence>
<reference evidence="1" key="3">
    <citation type="journal article" date="2017" name="Nature">
        <title>Genome sequence of the progenitor of the wheat D genome Aegilops tauschii.</title>
        <authorList>
            <person name="Luo M.C."/>
            <person name="Gu Y.Q."/>
            <person name="Puiu D."/>
            <person name="Wang H."/>
            <person name="Twardziok S.O."/>
            <person name="Deal K.R."/>
            <person name="Huo N."/>
            <person name="Zhu T."/>
            <person name="Wang L."/>
            <person name="Wang Y."/>
            <person name="McGuire P.E."/>
            <person name="Liu S."/>
            <person name="Long H."/>
            <person name="Ramasamy R.K."/>
            <person name="Rodriguez J.C."/>
            <person name="Van S.L."/>
            <person name="Yuan L."/>
            <person name="Wang Z."/>
            <person name="Xia Z."/>
            <person name="Xiao L."/>
            <person name="Anderson O.D."/>
            <person name="Ouyang S."/>
            <person name="Liang Y."/>
            <person name="Zimin A.V."/>
            <person name="Pertea G."/>
            <person name="Qi P."/>
            <person name="Bennetzen J.L."/>
            <person name="Dai X."/>
            <person name="Dawson M.W."/>
            <person name="Muller H.G."/>
            <person name="Kugler K."/>
            <person name="Rivarola-Duarte L."/>
            <person name="Spannagl M."/>
            <person name="Mayer K.F.X."/>
            <person name="Lu F.H."/>
            <person name="Bevan M.W."/>
            <person name="Leroy P."/>
            <person name="Li P."/>
            <person name="You F.M."/>
            <person name="Sun Q."/>
            <person name="Liu Z."/>
            <person name="Lyons E."/>
            <person name="Wicker T."/>
            <person name="Salzberg S.L."/>
            <person name="Devos K.M."/>
            <person name="Dvorak J."/>
        </authorList>
    </citation>
    <scope>NUCLEOTIDE SEQUENCE [LARGE SCALE GENOMIC DNA]</scope>
    <source>
        <strain evidence="1">cv. AL8/78</strain>
    </source>
</reference>
<dbReference type="AlphaFoldDB" id="A0A453BLV6"/>
<dbReference type="Proteomes" id="UP000015105">
    <property type="component" value="Chromosome 2D"/>
</dbReference>
<dbReference type="Gramene" id="AET2Gv20557500.6">
    <property type="protein sequence ID" value="AET2Gv20557500.6"/>
    <property type="gene ID" value="AET2Gv20557500"/>
</dbReference>
<dbReference type="Gramene" id="AET2Gv20557500.18">
    <property type="protein sequence ID" value="AET2Gv20557500.18"/>
    <property type="gene ID" value="AET2Gv20557500"/>
</dbReference>
<organism evidence="1 2">
    <name type="scientific">Aegilops tauschii subsp. strangulata</name>
    <name type="common">Goatgrass</name>
    <dbReference type="NCBI Taxonomy" id="200361"/>
    <lineage>
        <taxon>Eukaryota</taxon>
        <taxon>Viridiplantae</taxon>
        <taxon>Streptophyta</taxon>
        <taxon>Embryophyta</taxon>
        <taxon>Tracheophyta</taxon>
        <taxon>Spermatophyta</taxon>
        <taxon>Magnoliopsida</taxon>
        <taxon>Liliopsida</taxon>
        <taxon>Poales</taxon>
        <taxon>Poaceae</taxon>
        <taxon>BOP clade</taxon>
        <taxon>Pooideae</taxon>
        <taxon>Triticodae</taxon>
        <taxon>Triticeae</taxon>
        <taxon>Triticinae</taxon>
        <taxon>Aegilops</taxon>
    </lineage>
</organism>
<name>A0A453BLV6_AEGTS</name>
<reference evidence="1" key="5">
    <citation type="journal article" date="2021" name="G3 (Bethesda)">
        <title>Aegilops tauschii genome assembly Aet v5.0 features greater sequence contiguity and improved annotation.</title>
        <authorList>
            <person name="Wang L."/>
            <person name="Zhu T."/>
            <person name="Rodriguez J.C."/>
            <person name="Deal K.R."/>
            <person name="Dubcovsky J."/>
            <person name="McGuire P.E."/>
            <person name="Lux T."/>
            <person name="Spannagl M."/>
            <person name="Mayer K.F.X."/>
            <person name="Baldrich P."/>
            <person name="Meyers B.C."/>
            <person name="Huo N."/>
            <person name="Gu Y.Q."/>
            <person name="Zhou H."/>
            <person name="Devos K.M."/>
            <person name="Bennetzen J.L."/>
            <person name="Unver T."/>
            <person name="Budak H."/>
            <person name="Gulick P.J."/>
            <person name="Galiba G."/>
            <person name="Kalapos B."/>
            <person name="Nelson D.R."/>
            <person name="Li P."/>
            <person name="You F.M."/>
            <person name="Luo M.C."/>
            <person name="Dvorak J."/>
        </authorList>
    </citation>
    <scope>NUCLEOTIDE SEQUENCE [LARGE SCALE GENOMIC DNA]</scope>
    <source>
        <strain evidence="1">cv. AL8/78</strain>
    </source>
</reference>
<sequence>MLLHLPVIDEALGRRFLLLSGTDPTTAAMARRLHLSAKDHHLPDDVPNPDEARRPWSSCRDASTSCSAMDSCHHPRHQEHDCKRYKLQFQGNLSQILFRFRAGGEGRTSGCMMETMMHGRTDLESEFFMEYGEINRYQVGGD</sequence>
<dbReference type="EnsemblPlants" id="AET2Gv20557500.18">
    <property type="protein sequence ID" value="AET2Gv20557500.18"/>
    <property type="gene ID" value="AET2Gv20557500"/>
</dbReference>
<protein>
    <submittedName>
        <fullName evidence="1">Uncharacterized protein</fullName>
    </submittedName>
</protein>
<evidence type="ECO:0000313" key="1">
    <source>
        <dbReference type="EnsemblPlants" id="AET2Gv20557500.6"/>
    </source>
</evidence>
<dbReference type="EnsemblPlants" id="AET2Gv20557500.6">
    <property type="protein sequence ID" value="AET2Gv20557500.6"/>
    <property type="gene ID" value="AET2Gv20557500"/>
</dbReference>
<reference evidence="2" key="2">
    <citation type="journal article" date="2017" name="Nat. Plants">
        <title>The Aegilops tauschii genome reveals multiple impacts of transposons.</title>
        <authorList>
            <person name="Zhao G."/>
            <person name="Zou C."/>
            <person name="Li K."/>
            <person name="Wang K."/>
            <person name="Li T."/>
            <person name="Gao L."/>
            <person name="Zhang X."/>
            <person name="Wang H."/>
            <person name="Yang Z."/>
            <person name="Liu X."/>
            <person name="Jiang W."/>
            <person name="Mao L."/>
            <person name="Kong X."/>
            <person name="Jiao Y."/>
            <person name="Jia J."/>
        </authorList>
    </citation>
    <scope>NUCLEOTIDE SEQUENCE [LARGE SCALE GENOMIC DNA]</scope>
    <source>
        <strain evidence="2">cv. AL8/78</strain>
    </source>
</reference>
<accession>A0A453BLV6</accession>
<keyword evidence="2" id="KW-1185">Reference proteome</keyword>
<reference evidence="1" key="4">
    <citation type="submission" date="2019-03" db="UniProtKB">
        <authorList>
            <consortium name="EnsemblPlants"/>
        </authorList>
    </citation>
    <scope>IDENTIFICATION</scope>
</reference>
<reference evidence="2" key="1">
    <citation type="journal article" date="2014" name="Science">
        <title>Ancient hybridizations among the ancestral genomes of bread wheat.</title>
        <authorList>
            <consortium name="International Wheat Genome Sequencing Consortium,"/>
            <person name="Marcussen T."/>
            <person name="Sandve S.R."/>
            <person name="Heier L."/>
            <person name="Spannagl M."/>
            <person name="Pfeifer M."/>
            <person name="Jakobsen K.S."/>
            <person name="Wulff B.B."/>
            <person name="Steuernagel B."/>
            <person name="Mayer K.F."/>
            <person name="Olsen O.A."/>
        </authorList>
    </citation>
    <scope>NUCLEOTIDE SEQUENCE [LARGE SCALE GENOMIC DNA]</scope>
    <source>
        <strain evidence="2">cv. AL8/78</strain>
    </source>
</reference>